<name>A0A6G8F327_9PROT</name>
<proteinExistence type="predicted"/>
<gene>
    <name evidence="1" type="ORF">PlAlph_3630</name>
</gene>
<dbReference type="EMBL" id="MN990730">
    <property type="protein sequence ID" value="QIM10471.1"/>
    <property type="molecule type" value="Genomic_DNA"/>
</dbReference>
<sequence>MQPTNIIYEIASKPIGELAELPAAELTEMQKEVETLIALADNVRKWLNGALMLKYSTQINEERTKTNRPYGEISFSDNEYIVTEDRPLVLEWQKDKLKEYAKRIAANGGNPEDYMDIDYTISEKKYCSLSDEARKSLNTAGNIRPGCTVITLAKRETVND</sequence>
<protein>
    <submittedName>
        <fullName evidence="1">Uncharacterized protein</fullName>
    </submittedName>
</protein>
<accession>A0A6G8F327</accession>
<organism evidence="1">
    <name type="scientific">uncultured Alphaproteobacteria bacterium</name>
    <dbReference type="NCBI Taxonomy" id="91750"/>
    <lineage>
        <taxon>Bacteria</taxon>
        <taxon>Pseudomonadati</taxon>
        <taxon>Pseudomonadota</taxon>
        <taxon>Alphaproteobacteria</taxon>
        <taxon>environmental samples</taxon>
    </lineage>
</organism>
<evidence type="ECO:0000313" key="1">
    <source>
        <dbReference type="EMBL" id="QIM10471.1"/>
    </source>
</evidence>
<reference evidence="1" key="1">
    <citation type="journal article" date="2020" name="J. ISSAAS">
        <title>Lactobacilli and other gastrointestinal microbiota of Peromyscus leucopus, reservoir host for agents of Lyme disease and other zoonoses in North America.</title>
        <authorList>
            <person name="Milovic A."/>
            <person name="Bassam K."/>
            <person name="Shao H."/>
            <person name="Chatzistamou I."/>
            <person name="Tufts D.M."/>
            <person name="Diuk-Wasser M."/>
            <person name="Barbour A.G."/>
        </authorList>
    </citation>
    <scope>NUCLEOTIDE SEQUENCE</scope>
    <source>
        <strain evidence="1">LL90</strain>
    </source>
</reference>
<dbReference type="AlphaFoldDB" id="A0A6G8F327"/>